<protein>
    <submittedName>
        <fullName evidence="2">Uncharacterized protein</fullName>
    </submittedName>
</protein>
<dbReference type="Proteomes" id="UP001266305">
    <property type="component" value="Unassembled WGS sequence"/>
</dbReference>
<reference evidence="2 3" key="1">
    <citation type="submission" date="2023-05" db="EMBL/GenBank/DDBJ databases">
        <title>B98-5 Cell Line De Novo Hybrid Assembly: An Optical Mapping Approach.</title>
        <authorList>
            <person name="Kananen K."/>
            <person name="Auerbach J.A."/>
            <person name="Kautto E."/>
            <person name="Blachly J.S."/>
        </authorList>
    </citation>
    <scope>NUCLEOTIDE SEQUENCE [LARGE SCALE GENOMIC DNA]</scope>
    <source>
        <strain evidence="2">B95-8</strain>
        <tissue evidence="2">Cell line</tissue>
    </source>
</reference>
<evidence type="ECO:0000313" key="2">
    <source>
        <dbReference type="EMBL" id="KAK2111019.1"/>
    </source>
</evidence>
<evidence type="ECO:0000313" key="3">
    <source>
        <dbReference type="Proteomes" id="UP001266305"/>
    </source>
</evidence>
<dbReference type="EMBL" id="JASSZA010000005">
    <property type="protein sequence ID" value="KAK2111019.1"/>
    <property type="molecule type" value="Genomic_DNA"/>
</dbReference>
<name>A0ABQ9VNS3_SAGOE</name>
<organism evidence="2 3">
    <name type="scientific">Saguinus oedipus</name>
    <name type="common">Cotton-top tamarin</name>
    <name type="synonym">Oedipomidas oedipus</name>
    <dbReference type="NCBI Taxonomy" id="9490"/>
    <lineage>
        <taxon>Eukaryota</taxon>
        <taxon>Metazoa</taxon>
        <taxon>Chordata</taxon>
        <taxon>Craniata</taxon>
        <taxon>Vertebrata</taxon>
        <taxon>Euteleostomi</taxon>
        <taxon>Mammalia</taxon>
        <taxon>Eutheria</taxon>
        <taxon>Euarchontoglires</taxon>
        <taxon>Primates</taxon>
        <taxon>Haplorrhini</taxon>
        <taxon>Platyrrhini</taxon>
        <taxon>Cebidae</taxon>
        <taxon>Callitrichinae</taxon>
        <taxon>Saguinus</taxon>
    </lineage>
</organism>
<proteinExistence type="predicted"/>
<sequence length="157" mass="16578">MLSKPAMEILEKVAQPVAHWRDPSRADGTVTSQGPREEHTPVSAWPQRAGPDVTEPSQPRGSLETESQAESESNENVLQDLAIRYTKGTRLAQLVASARISAPQSCASPAPVSGSTALGTVEAAEPWAIVPGVEQKNYYVCVPLGLIGNCTVTSSGI</sequence>
<evidence type="ECO:0000256" key="1">
    <source>
        <dbReference type="SAM" id="MobiDB-lite"/>
    </source>
</evidence>
<feature type="compositionally biased region" description="Polar residues" evidence="1">
    <location>
        <begin position="55"/>
        <end position="66"/>
    </location>
</feature>
<keyword evidence="3" id="KW-1185">Reference proteome</keyword>
<comment type="caution">
    <text evidence="2">The sequence shown here is derived from an EMBL/GenBank/DDBJ whole genome shotgun (WGS) entry which is preliminary data.</text>
</comment>
<gene>
    <name evidence="2" type="ORF">P7K49_010765</name>
</gene>
<accession>A0ABQ9VNS3</accession>
<feature type="region of interest" description="Disordered" evidence="1">
    <location>
        <begin position="1"/>
        <end position="75"/>
    </location>
</feature>